<dbReference type="Proteomes" id="UP000015102">
    <property type="component" value="Unassembled WGS sequence"/>
</dbReference>
<sequence>MNAVSSSPPSPHVVAPTATVPVTMAVTTTIPPGARSSSPSAPPYGSGGSAGAGGGQPNSRCCDNGRIIYTDPATGQTICSCQYDLSLSYNRLAGGIVAAGPGGGLPLGVYPEGMAAYLSGAMGADQPPFYPNPAGLDLKEVGGGAPWAYPSVYPHPYDAAFAGYPFNSYGMDLNGARRKNATRETTSTLKAWLNEHKKNPYPTKGEKIMLAIITKMTLTQVSTWFANARRRLKKENKMTWEPRNRVDDDDANIDDDDLDHKSNDEKDMLDAKDSGLGSNEDSERQSHRLDDRHEGNNSEWSGSRPGSANGSPDIMYDRPPMGAGHPLLHPAALHHLRPPAGSPPDHPSHHGSTNPILSKPRIWSLAELASKESKDSDRIENSGGPPTGLYPAISTIHQVKSYHH</sequence>
<feature type="compositionally biased region" description="Gly residues" evidence="8">
    <location>
        <begin position="45"/>
        <end position="56"/>
    </location>
</feature>
<evidence type="ECO:0000313" key="11">
    <source>
        <dbReference type="Proteomes" id="UP000015102"/>
    </source>
</evidence>
<reference evidence="11" key="1">
    <citation type="submission" date="2013-02" db="EMBL/GenBank/DDBJ databases">
        <authorList>
            <person name="Hughes D."/>
        </authorList>
    </citation>
    <scope>NUCLEOTIDE SEQUENCE</scope>
    <source>
        <strain>Durham</strain>
        <strain evidence="11">NC isolate 2 -- Noor lab</strain>
    </source>
</reference>
<name>T1GN44_MEGSC</name>
<dbReference type="GO" id="GO:0000978">
    <property type="term" value="F:RNA polymerase II cis-regulatory region sequence-specific DNA binding"/>
    <property type="evidence" value="ECO:0007669"/>
    <property type="project" value="TreeGrafter"/>
</dbReference>
<dbReference type="GO" id="GO:0042693">
    <property type="term" value="P:muscle cell fate commitment"/>
    <property type="evidence" value="ECO:0007669"/>
    <property type="project" value="UniProtKB-ARBA"/>
</dbReference>
<dbReference type="PROSITE" id="PS00027">
    <property type="entry name" value="HOMEOBOX_1"/>
    <property type="match status" value="1"/>
</dbReference>
<dbReference type="InterPro" id="IPR009057">
    <property type="entry name" value="Homeodomain-like_sf"/>
</dbReference>
<dbReference type="GO" id="GO:0045317">
    <property type="term" value="P:equator specification"/>
    <property type="evidence" value="ECO:0007669"/>
    <property type="project" value="UniProtKB-ARBA"/>
</dbReference>
<dbReference type="OMA" id="PECYERP"/>
<reference evidence="10" key="2">
    <citation type="submission" date="2015-06" db="UniProtKB">
        <authorList>
            <consortium name="EnsemblMetazoa"/>
        </authorList>
    </citation>
    <scope>IDENTIFICATION</scope>
</reference>
<evidence type="ECO:0000256" key="4">
    <source>
        <dbReference type="ARBA" id="ARBA00023155"/>
    </source>
</evidence>
<feature type="compositionally biased region" description="Basic and acidic residues" evidence="8">
    <location>
        <begin position="258"/>
        <end position="273"/>
    </location>
</feature>
<dbReference type="CDD" id="cd00086">
    <property type="entry name" value="homeodomain"/>
    <property type="match status" value="1"/>
</dbReference>
<proteinExistence type="inferred from homology"/>
<dbReference type="SMART" id="SM00548">
    <property type="entry name" value="IRO"/>
    <property type="match status" value="1"/>
</dbReference>
<evidence type="ECO:0000256" key="6">
    <source>
        <dbReference type="ARBA" id="ARBA00023242"/>
    </source>
</evidence>
<keyword evidence="6 7" id="KW-0539">Nucleus</keyword>
<feature type="region of interest" description="Disordered" evidence="8">
    <location>
        <begin position="243"/>
        <end position="404"/>
    </location>
</feature>
<dbReference type="GO" id="GO:0045926">
    <property type="term" value="P:negative regulation of growth"/>
    <property type="evidence" value="ECO:0007669"/>
    <property type="project" value="UniProtKB-ARBA"/>
</dbReference>
<dbReference type="PANTHER" id="PTHR11211:SF40">
    <property type="entry name" value="MIRROR, ISOFORM C"/>
    <property type="match status" value="1"/>
</dbReference>
<dbReference type="InterPro" id="IPR017970">
    <property type="entry name" value="Homeobox_CS"/>
</dbReference>
<dbReference type="GO" id="GO:0007474">
    <property type="term" value="P:imaginal disc-derived wing vein specification"/>
    <property type="evidence" value="ECO:0007669"/>
    <property type="project" value="UniProtKB-ARBA"/>
</dbReference>
<dbReference type="InterPro" id="IPR003893">
    <property type="entry name" value="Iroquois_homeo"/>
</dbReference>
<comment type="subcellular location">
    <subcellularLocation>
        <location evidence="1 7">Nucleus</location>
    </subcellularLocation>
</comment>
<feature type="compositionally biased region" description="Low complexity" evidence="8">
    <location>
        <begin position="29"/>
        <end position="39"/>
    </location>
</feature>
<dbReference type="SMART" id="SM00389">
    <property type="entry name" value="HOX"/>
    <property type="match status" value="1"/>
</dbReference>
<feature type="compositionally biased region" description="Basic and acidic residues" evidence="8">
    <location>
        <begin position="281"/>
        <end position="296"/>
    </location>
</feature>
<dbReference type="HOGENOM" id="CLU_030210_1_0_1"/>
<organism evidence="10 11">
    <name type="scientific">Megaselia scalaris</name>
    <name type="common">Humpbacked fly</name>
    <name type="synonym">Phora scalaris</name>
    <dbReference type="NCBI Taxonomy" id="36166"/>
    <lineage>
        <taxon>Eukaryota</taxon>
        <taxon>Metazoa</taxon>
        <taxon>Ecdysozoa</taxon>
        <taxon>Arthropoda</taxon>
        <taxon>Hexapoda</taxon>
        <taxon>Insecta</taxon>
        <taxon>Pterygota</taxon>
        <taxon>Neoptera</taxon>
        <taxon>Endopterygota</taxon>
        <taxon>Diptera</taxon>
        <taxon>Brachycera</taxon>
        <taxon>Muscomorpha</taxon>
        <taxon>Platypezoidea</taxon>
        <taxon>Phoridae</taxon>
        <taxon>Megaseliini</taxon>
        <taxon>Megaselia</taxon>
    </lineage>
</organism>
<comment type="similarity">
    <text evidence="2">Belongs to the TALE/IRO homeobox family.</text>
</comment>
<dbReference type="GO" id="GO:0005634">
    <property type="term" value="C:nucleus"/>
    <property type="evidence" value="ECO:0007669"/>
    <property type="project" value="UniProtKB-SubCell"/>
</dbReference>
<dbReference type="Pfam" id="PF05920">
    <property type="entry name" value="Homeobox_KN"/>
    <property type="match status" value="1"/>
</dbReference>
<dbReference type="GO" id="GO:0048468">
    <property type="term" value="P:cell development"/>
    <property type="evidence" value="ECO:0007669"/>
    <property type="project" value="TreeGrafter"/>
</dbReference>
<dbReference type="STRING" id="36166.T1GN44"/>
<feature type="region of interest" description="Disordered" evidence="8">
    <location>
        <begin position="29"/>
        <end position="56"/>
    </location>
</feature>
<evidence type="ECO:0000256" key="8">
    <source>
        <dbReference type="SAM" id="MobiDB-lite"/>
    </source>
</evidence>
<feature type="compositionally biased region" description="Acidic residues" evidence="8">
    <location>
        <begin position="247"/>
        <end position="257"/>
    </location>
</feature>
<dbReference type="InterPro" id="IPR001356">
    <property type="entry name" value="HD"/>
</dbReference>
<dbReference type="InterPro" id="IPR008422">
    <property type="entry name" value="KN_HD"/>
</dbReference>
<dbReference type="PROSITE" id="PS50071">
    <property type="entry name" value="HOMEOBOX_2"/>
    <property type="match status" value="1"/>
</dbReference>
<feature type="compositionally biased region" description="Polar residues" evidence="8">
    <location>
        <begin position="297"/>
        <end position="310"/>
    </location>
</feature>
<evidence type="ECO:0000256" key="1">
    <source>
        <dbReference type="ARBA" id="ARBA00004123"/>
    </source>
</evidence>
<dbReference type="SUPFAM" id="SSF46689">
    <property type="entry name" value="Homeodomain-like"/>
    <property type="match status" value="1"/>
</dbReference>
<accession>T1GN44</accession>
<dbReference type="FunFam" id="1.10.10.60:FF:000003">
    <property type="entry name" value="Iroquois-class homeobox protein IRX"/>
    <property type="match status" value="1"/>
</dbReference>
<feature type="DNA-binding region" description="Homeobox" evidence="7">
    <location>
        <begin position="174"/>
        <end position="236"/>
    </location>
</feature>
<keyword evidence="11" id="KW-1185">Reference proteome</keyword>
<feature type="compositionally biased region" description="Low complexity" evidence="8">
    <location>
        <begin position="322"/>
        <end position="331"/>
    </location>
</feature>
<protein>
    <recommendedName>
        <fullName evidence="9">Homeobox domain-containing protein</fullName>
    </recommendedName>
</protein>
<dbReference type="GO" id="GO:0030182">
    <property type="term" value="P:neuron differentiation"/>
    <property type="evidence" value="ECO:0007669"/>
    <property type="project" value="TreeGrafter"/>
</dbReference>
<keyword evidence="3 7" id="KW-0238">DNA-binding</keyword>
<dbReference type="EnsemblMetazoa" id="MESCA004985-RA">
    <property type="protein sequence ID" value="MESCA004985-PA"/>
    <property type="gene ID" value="MESCA004985"/>
</dbReference>
<evidence type="ECO:0000256" key="2">
    <source>
        <dbReference type="ARBA" id="ARBA00008446"/>
    </source>
</evidence>
<evidence type="ECO:0000256" key="5">
    <source>
        <dbReference type="ARBA" id="ARBA00023159"/>
    </source>
</evidence>
<dbReference type="AlphaFoldDB" id="T1GN44"/>
<feature type="compositionally biased region" description="Basic and acidic residues" evidence="8">
    <location>
        <begin position="369"/>
        <end position="380"/>
    </location>
</feature>
<dbReference type="GO" id="GO:0000981">
    <property type="term" value="F:DNA-binding transcription factor activity, RNA polymerase II-specific"/>
    <property type="evidence" value="ECO:0007669"/>
    <property type="project" value="InterPro"/>
</dbReference>
<evidence type="ECO:0000313" key="10">
    <source>
        <dbReference type="EnsemblMetazoa" id="MESCA004985-PA"/>
    </source>
</evidence>
<feature type="domain" description="Homeobox" evidence="9">
    <location>
        <begin position="172"/>
        <end position="235"/>
    </location>
</feature>
<dbReference type="EMBL" id="CAQQ02395044">
    <property type="status" value="NOT_ANNOTATED_CDS"/>
    <property type="molecule type" value="Genomic_DNA"/>
</dbReference>
<keyword evidence="5" id="KW-0010">Activator</keyword>
<keyword evidence="4 7" id="KW-0371">Homeobox</keyword>
<evidence type="ECO:0000256" key="7">
    <source>
        <dbReference type="PROSITE-ProRule" id="PRU00108"/>
    </source>
</evidence>
<evidence type="ECO:0000256" key="3">
    <source>
        <dbReference type="ARBA" id="ARBA00023125"/>
    </source>
</evidence>
<dbReference type="Gene3D" id="1.10.10.60">
    <property type="entry name" value="Homeodomain-like"/>
    <property type="match status" value="1"/>
</dbReference>
<dbReference type="PANTHER" id="PTHR11211">
    <property type="entry name" value="IROQUOIS-CLASS HOMEODOMAIN PROTEIN IRX"/>
    <property type="match status" value="1"/>
</dbReference>
<evidence type="ECO:0000259" key="9">
    <source>
        <dbReference type="PROSITE" id="PS50071"/>
    </source>
</evidence>